<sequence length="178" mass="20009">MVKFISEGDDDIIGGDFHCIANGKLDKIGGKHDIRQIAAASLQSMSSRFNPSDIWRDHHIDARAFTGTVLHPTDGSFICTSTEKFLLSRTLTLFVLDTSIKSFPHSDHDNVCLVLNPDQVVQGPGYWHFNSELLGDAGFEVQIKDFWTDCETKYDDFKTIAIFCAKIIGKQKRHKGFK</sequence>
<gene>
    <name evidence="1" type="ORF">P5673_025660</name>
</gene>
<proteinExistence type="predicted"/>
<evidence type="ECO:0000313" key="1">
    <source>
        <dbReference type="EMBL" id="KAK2552958.1"/>
    </source>
</evidence>
<name>A0AAD9Q1K5_ACRCE</name>
<dbReference type="Proteomes" id="UP001249851">
    <property type="component" value="Unassembled WGS sequence"/>
</dbReference>
<organism evidence="1 2">
    <name type="scientific">Acropora cervicornis</name>
    <name type="common">Staghorn coral</name>
    <dbReference type="NCBI Taxonomy" id="6130"/>
    <lineage>
        <taxon>Eukaryota</taxon>
        <taxon>Metazoa</taxon>
        <taxon>Cnidaria</taxon>
        <taxon>Anthozoa</taxon>
        <taxon>Hexacorallia</taxon>
        <taxon>Scleractinia</taxon>
        <taxon>Astrocoeniina</taxon>
        <taxon>Acroporidae</taxon>
        <taxon>Acropora</taxon>
    </lineage>
</organism>
<comment type="caution">
    <text evidence="1">The sequence shown here is derived from an EMBL/GenBank/DDBJ whole genome shotgun (WGS) entry which is preliminary data.</text>
</comment>
<keyword evidence="2" id="KW-1185">Reference proteome</keyword>
<reference evidence="1" key="1">
    <citation type="journal article" date="2023" name="G3 (Bethesda)">
        <title>Whole genome assembly and annotation of the endangered Caribbean coral Acropora cervicornis.</title>
        <authorList>
            <person name="Selwyn J.D."/>
            <person name="Vollmer S.V."/>
        </authorList>
    </citation>
    <scope>NUCLEOTIDE SEQUENCE</scope>
    <source>
        <strain evidence="1">K2</strain>
    </source>
</reference>
<protein>
    <submittedName>
        <fullName evidence="1">Transposon TX1 uncharacterized 149 kDa protein</fullName>
    </submittedName>
</protein>
<dbReference type="AlphaFoldDB" id="A0AAD9Q1K5"/>
<evidence type="ECO:0000313" key="2">
    <source>
        <dbReference type="Proteomes" id="UP001249851"/>
    </source>
</evidence>
<accession>A0AAD9Q1K5</accession>
<dbReference type="EMBL" id="JARQWQ010000081">
    <property type="protein sequence ID" value="KAK2552958.1"/>
    <property type="molecule type" value="Genomic_DNA"/>
</dbReference>
<reference evidence="1" key="2">
    <citation type="journal article" date="2023" name="Science">
        <title>Genomic signatures of disease resistance in endangered staghorn corals.</title>
        <authorList>
            <person name="Vollmer S.V."/>
            <person name="Selwyn J.D."/>
            <person name="Despard B.A."/>
            <person name="Roesel C.L."/>
        </authorList>
    </citation>
    <scope>NUCLEOTIDE SEQUENCE</scope>
    <source>
        <strain evidence="1">K2</strain>
    </source>
</reference>